<name>A0AAU7DUA5_9MICO</name>
<dbReference type="PANTHER" id="PTHR43330:SF27">
    <property type="entry name" value="METHIONINE AMINOPEPTIDASE"/>
    <property type="match status" value="1"/>
</dbReference>
<dbReference type="InterPro" id="IPR001714">
    <property type="entry name" value="Pept_M24_MAP"/>
</dbReference>
<feature type="binding site" evidence="6">
    <location>
        <position position="216"/>
    </location>
    <ligand>
        <name>a divalent metal cation</name>
        <dbReference type="ChEBI" id="CHEBI:60240"/>
        <label>2</label>
        <note>catalytic</note>
    </ligand>
</feature>
<feature type="binding site" evidence="6">
    <location>
        <position position="190"/>
    </location>
    <ligand>
        <name>substrate</name>
    </ligand>
</feature>
<feature type="domain" description="Peptidase M24" evidence="8">
    <location>
        <begin position="20"/>
        <end position="252"/>
    </location>
</feature>
<evidence type="ECO:0000256" key="3">
    <source>
        <dbReference type="ARBA" id="ARBA00022670"/>
    </source>
</evidence>
<dbReference type="HAMAP" id="MF_01974">
    <property type="entry name" value="MetAP_1"/>
    <property type="match status" value="1"/>
</dbReference>
<comment type="function">
    <text evidence="1 6">Removes the N-terminal methionine from nascent proteins. The N-terminal methionine is often cleaved when the second residue in the primary sequence is small and uncharged (Met-Ala-, Cys, Gly, Pro, Ser, Thr, or Val). Requires deformylation of the N(alpha)-formylated initiator methionine before it can be hydrolyzed.</text>
</comment>
<gene>
    <name evidence="6 9" type="primary">map</name>
    <name evidence="9" type="ORF">V5R04_10315</name>
</gene>
<comment type="cofactor">
    <cofactor evidence="6">
        <name>Co(2+)</name>
        <dbReference type="ChEBI" id="CHEBI:48828"/>
    </cofactor>
    <cofactor evidence="6">
        <name>Zn(2+)</name>
        <dbReference type="ChEBI" id="CHEBI:29105"/>
    </cofactor>
    <cofactor evidence="6">
        <name>Mn(2+)</name>
        <dbReference type="ChEBI" id="CHEBI:29035"/>
    </cofactor>
    <cofactor evidence="6">
        <name>Fe(2+)</name>
        <dbReference type="ChEBI" id="CHEBI:29033"/>
    </cofactor>
    <text evidence="6">Binds 2 divalent metal cations per subunit. Has a high-affinity and a low affinity metal-binding site. The true nature of the physiological cofactor is under debate. The enzyme is active with cobalt, zinc, manganese or divalent iron ions. Most likely, methionine aminopeptidases function as mononuclear Fe(2+)-metalloproteases under physiological conditions, and the catalytically relevant metal-binding site has been assigned to the histidine-containing high-affinity site.</text>
</comment>
<sequence length="280" mass="30088">MDKMFGSKKIEIKSPDQIALMRKAGLIVATALSEVRDALRPGLSALELNDLAHAVILDHGAQPSFLDYEGFSKSLCISINDEVIHGIPNQRIITPGDVVSFDCGAIVDGWHADSALTAIVGEPEASEHTNLVTATERAMWAGIAAVASAKRVNGIGKLIETEVYAQSDRYGWDFGIVEEFVGHGIGSTLHQDPDVPNFRVRGLSPKIIPGMCLAIEPMLTLGSPEIEILDDGWTVRTVDRAFAAHWEHTVAVFEDGICVLTAHDGGKSELEGLGIKVVTL</sequence>
<keyword evidence="3 6" id="KW-0645">Protease</keyword>
<keyword evidence="2 6" id="KW-0031">Aminopeptidase</keyword>
<evidence type="ECO:0000256" key="2">
    <source>
        <dbReference type="ARBA" id="ARBA00022438"/>
    </source>
</evidence>
<dbReference type="GO" id="GO:0006508">
    <property type="term" value="P:proteolysis"/>
    <property type="evidence" value="ECO:0007669"/>
    <property type="project" value="UniProtKB-KW"/>
</dbReference>
<dbReference type="EMBL" id="CP146203">
    <property type="protein sequence ID" value="XBH20627.1"/>
    <property type="molecule type" value="Genomic_DNA"/>
</dbReference>
<dbReference type="InterPro" id="IPR000994">
    <property type="entry name" value="Pept_M24"/>
</dbReference>
<dbReference type="InterPro" id="IPR036005">
    <property type="entry name" value="Creatinase/aminopeptidase-like"/>
</dbReference>
<dbReference type="PRINTS" id="PR00599">
    <property type="entry name" value="MAPEPTIDASE"/>
</dbReference>
<dbReference type="Pfam" id="PF00557">
    <property type="entry name" value="Peptidase_M24"/>
    <property type="match status" value="1"/>
</dbReference>
<feature type="binding site" evidence="6">
    <location>
        <position position="113"/>
    </location>
    <ligand>
        <name>a divalent metal cation</name>
        <dbReference type="ChEBI" id="CHEBI:60240"/>
        <label>1</label>
    </ligand>
</feature>
<dbReference type="EC" id="3.4.11.18" evidence="6 7"/>
<dbReference type="InterPro" id="IPR002467">
    <property type="entry name" value="Pept_M24A_MAP1"/>
</dbReference>
<reference evidence="9" key="1">
    <citation type="submission" date="2024-02" db="EMBL/GenBank/DDBJ databases">
        <title>Tomenella chthoni gen. nov. sp. nov., a member of the family Jonesiaceae isolated from bat guano.</title>
        <authorList>
            <person name="Miller S.L."/>
            <person name="King J."/>
            <person name="Sankaranarayanan K."/>
            <person name="Lawson P.A."/>
        </authorList>
    </citation>
    <scope>NUCLEOTIDE SEQUENCE</scope>
    <source>
        <strain evidence="9">BS-20</strain>
    </source>
</reference>
<dbReference type="AlphaFoldDB" id="A0AAU7DUA5"/>
<dbReference type="GO" id="GO:0004239">
    <property type="term" value="F:initiator methionyl aminopeptidase activity"/>
    <property type="evidence" value="ECO:0007669"/>
    <property type="project" value="UniProtKB-UniRule"/>
</dbReference>
<protein>
    <recommendedName>
        <fullName evidence="6 7">Methionine aminopeptidase</fullName>
        <shortName evidence="6">MAP</shortName>
        <shortName evidence="6">MetAP</shortName>
        <ecNumber evidence="6 7">3.4.11.18</ecNumber>
    </recommendedName>
    <alternativeName>
        <fullName evidence="6">Peptidase M</fullName>
    </alternativeName>
</protein>
<evidence type="ECO:0000256" key="1">
    <source>
        <dbReference type="ARBA" id="ARBA00002521"/>
    </source>
</evidence>
<dbReference type="CDD" id="cd01086">
    <property type="entry name" value="MetAP1"/>
    <property type="match status" value="1"/>
</dbReference>
<keyword evidence="4 6" id="KW-0479">Metal-binding</keyword>
<feature type="binding site" evidence="6">
    <location>
        <position position="183"/>
    </location>
    <ligand>
        <name>a divalent metal cation</name>
        <dbReference type="ChEBI" id="CHEBI:60240"/>
        <label>2</label>
        <note>catalytic</note>
    </ligand>
</feature>
<evidence type="ECO:0000313" key="9">
    <source>
        <dbReference type="EMBL" id="XBH20627.1"/>
    </source>
</evidence>
<evidence type="ECO:0000256" key="6">
    <source>
        <dbReference type="HAMAP-Rule" id="MF_01974"/>
    </source>
</evidence>
<evidence type="ECO:0000256" key="7">
    <source>
        <dbReference type="RuleBase" id="RU003653"/>
    </source>
</evidence>
<dbReference type="Gene3D" id="3.90.230.10">
    <property type="entry name" value="Creatinase/methionine aminopeptidase superfamily"/>
    <property type="match status" value="1"/>
</dbReference>
<dbReference type="SUPFAM" id="SSF55920">
    <property type="entry name" value="Creatinase/aminopeptidase"/>
    <property type="match status" value="1"/>
</dbReference>
<dbReference type="NCBIfam" id="TIGR00500">
    <property type="entry name" value="met_pdase_I"/>
    <property type="match status" value="1"/>
</dbReference>
<evidence type="ECO:0000256" key="4">
    <source>
        <dbReference type="ARBA" id="ARBA00022723"/>
    </source>
</evidence>
<feature type="binding site" evidence="6">
    <location>
        <position position="247"/>
    </location>
    <ligand>
        <name>a divalent metal cation</name>
        <dbReference type="ChEBI" id="CHEBI:60240"/>
        <label>2</label>
        <note>catalytic</note>
    </ligand>
</feature>
<dbReference type="PANTHER" id="PTHR43330">
    <property type="entry name" value="METHIONINE AMINOPEPTIDASE"/>
    <property type="match status" value="1"/>
</dbReference>
<proteinExistence type="inferred from homology"/>
<organism evidence="9">
    <name type="scientific">Jonesiaceae bacterium BS-20</name>
    <dbReference type="NCBI Taxonomy" id="3120821"/>
    <lineage>
        <taxon>Bacteria</taxon>
        <taxon>Bacillati</taxon>
        <taxon>Actinomycetota</taxon>
        <taxon>Actinomycetes</taxon>
        <taxon>Micrococcales</taxon>
        <taxon>Jonesiaceae</taxon>
    </lineage>
</organism>
<comment type="catalytic activity">
    <reaction evidence="6 7">
        <text>Release of N-terminal amino acids, preferentially methionine, from peptides and arylamides.</text>
        <dbReference type="EC" id="3.4.11.18"/>
    </reaction>
</comment>
<evidence type="ECO:0000259" key="8">
    <source>
        <dbReference type="Pfam" id="PF00557"/>
    </source>
</evidence>
<dbReference type="PROSITE" id="PS00680">
    <property type="entry name" value="MAP_1"/>
    <property type="match status" value="1"/>
</dbReference>
<feature type="binding site" evidence="6">
    <location>
        <position position="113"/>
    </location>
    <ligand>
        <name>a divalent metal cation</name>
        <dbReference type="ChEBI" id="CHEBI:60240"/>
        <label>2</label>
        <note>catalytic</note>
    </ligand>
</feature>
<feature type="binding site" evidence="6">
    <location>
        <position position="247"/>
    </location>
    <ligand>
        <name>a divalent metal cation</name>
        <dbReference type="ChEBI" id="CHEBI:60240"/>
        <label>1</label>
    </ligand>
</feature>
<dbReference type="GO" id="GO:0070006">
    <property type="term" value="F:metalloaminopeptidase activity"/>
    <property type="evidence" value="ECO:0007669"/>
    <property type="project" value="UniProtKB-UniRule"/>
</dbReference>
<comment type="subunit">
    <text evidence="6">Monomer.</text>
</comment>
<comment type="similarity">
    <text evidence="6">Belongs to the peptidase M24A family. Methionine aminopeptidase type 1 subfamily.</text>
</comment>
<accession>A0AAU7DUA5</accession>
<dbReference type="GO" id="GO:0005829">
    <property type="term" value="C:cytosol"/>
    <property type="evidence" value="ECO:0007669"/>
    <property type="project" value="TreeGrafter"/>
</dbReference>
<keyword evidence="5 6" id="KW-0378">Hydrolase</keyword>
<feature type="binding site" evidence="6">
    <location>
        <position position="102"/>
    </location>
    <ligand>
        <name>a divalent metal cation</name>
        <dbReference type="ChEBI" id="CHEBI:60240"/>
        <label>1</label>
    </ligand>
</feature>
<dbReference type="GO" id="GO:0046872">
    <property type="term" value="F:metal ion binding"/>
    <property type="evidence" value="ECO:0007669"/>
    <property type="project" value="UniProtKB-UniRule"/>
</dbReference>
<evidence type="ECO:0000256" key="5">
    <source>
        <dbReference type="ARBA" id="ARBA00022801"/>
    </source>
</evidence>
<feature type="binding site" evidence="6">
    <location>
        <position position="85"/>
    </location>
    <ligand>
        <name>substrate</name>
    </ligand>
</feature>